<dbReference type="SUPFAM" id="SSF47729">
    <property type="entry name" value="IHF-like DNA-binding proteins"/>
    <property type="match status" value="1"/>
</dbReference>
<gene>
    <name evidence="3" type="ORF">T190115A13A_130107</name>
</gene>
<dbReference type="InterPro" id="IPR010992">
    <property type="entry name" value="IHF-like_DNA-bd_dom_sf"/>
</dbReference>
<dbReference type="RefSeq" id="WP_348737068.1">
    <property type="nucleotide sequence ID" value="NZ_CAXJRC010000004.1"/>
</dbReference>
<protein>
    <submittedName>
        <fullName evidence="3">DNA-binding protein</fullName>
    </submittedName>
</protein>
<keyword evidence="4" id="KW-1185">Reference proteome</keyword>
<organism evidence="3 4">
    <name type="scientific">Tenacibaculum vairaonense</name>
    <dbReference type="NCBI Taxonomy" id="3137860"/>
    <lineage>
        <taxon>Bacteria</taxon>
        <taxon>Pseudomonadati</taxon>
        <taxon>Bacteroidota</taxon>
        <taxon>Flavobacteriia</taxon>
        <taxon>Flavobacteriales</taxon>
        <taxon>Flavobacteriaceae</taxon>
        <taxon>Tenacibaculum</taxon>
    </lineage>
</organism>
<keyword evidence="1 3" id="KW-0238">DNA-binding</keyword>
<proteinExistence type="predicted"/>
<dbReference type="InterPro" id="IPR041607">
    <property type="entry name" value="HU-HIG"/>
</dbReference>
<dbReference type="EMBL" id="CAXJRC010000004">
    <property type="protein sequence ID" value="CAL2105232.1"/>
    <property type="molecule type" value="Genomic_DNA"/>
</dbReference>
<sequence length="126" mass="13605">MSIKFTVTKKGNSLNPKAPKKYYATIVSDGKTQLDDLAKYATETSSVSKADVLAVLESVFTKIAIDVADGKSVYVGDYFSLRASGSSIGSEHPEDVSGKNIKAVRTIFKPGKLIKNALKLATFKRK</sequence>
<evidence type="ECO:0000313" key="4">
    <source>
        <dbReference type="Proteomes" id="UP001497602"/>
    </source>
</evidence>
<comment type="caution">
    <text evidence="3">The sequence shown here is derived from an EMBL/GenBank/DDBJ whole genome shotgun (WGS) entry which is preliminary data.</text>
</comment>
<dbReference type="GO" id="GO:0003677">
    <property type="term" value="F:DNA binding"/>
    <property type="evidence" value="ECO:0007669"/>
    <property type="project" value="UniProtKB-KW"/>
</dbReference>
<evidence type="ECO:0000256" key="1">
    <source>
        <dbReference type="ARBA" id="ARBA00023125"/>
    </source>
</evidence>
<evidence type="ECO:0000259" key="2">
    <source>
        <dbReference type="Pfam" id="PF18291"/>
    </source>
</evidence>
<feature type="domain" description="HU" evidence="2">
    <location>
        <begin position="1"/>
        <end position="125"/>
    </location>
</feature>
<name>A0ABM9PI30_9FLAO</name>
<dbReference type="Proteomes" id="UP001497602">
    <property type="component" value="Unassembled WGS sequence"/>
</dbReference>
<evidence type="ECO:0000313" key="3">
    <source>
        <dbReference type="EMBL" id="CAL2105232.1"/>
    </source>
</evidence>
<dbReference type="Pfam" id="PF18291">
    <property type="entry name" value="HU-HIG"/>
    <property type="match status" value="1"/>
</dbReference>
<accession>A0ABM9PI30</accession>
<reference evidence="3 4" key="1">
    <citation type="submission" date="2024-05" db="EMBL/GenBank/DDBJ databases">
        <authorList>
            <person name="Duchaud E."/>
        </authorList>
    </citation>
    <scope>NUCLEOTIDE SEQUENCE [LARGE SCALE GENOMIC DNA]</scope>
    <source>
        <strain evidence="3">Ena-SAMPLE-TAB-13-05-2024-13:56:06:370-140305</strain>
    </source>
</reference>